<sequence>MADASAQQIRIVPGAPPPPPLTKSQLKKKRKTKAKATESPVEIPDSTAAALVEKAPEVTDIQEGAVAPELVAQPSQSEPQTVEDATLTLSPIVDLVNKRLKVTNKKITRITAYTNADPASLNEDQKRMVSSLPALEAISKELVEVKKAVETHEAELAVELAAKRRAAEEVERKRVSQAVSAAEALNHSKVANLLSFQRMRALYAAGELDLYGLGVSQEEVDGVHAAGAILLGDDGAAKDAVIHGFMSIDGQFEGISYSRFLEITERVFAPPPPVETPVANADEPLHEVVSDEPDEPEVAPPTGVPMTASGSFHFMMESELETPSFEDSAEWVDAADAVEESEQVPKVNGHVEETPAHEAAPSNEPLDWAAEDEDELPPIDNLHATFGKSGSATPTVQPELVQDAAVVEPTTNGKFAQPVSAVEEDDGFTQARGGRGRGGRGSRGGDRGFRGGYRGNGPRGGDRGRGGGFRGRGEWRGGDGEVRGRGRGRGRGGFAPPS</sequence>
<name>A0A6A4ILT0_9AGAR</name>
<evidence type="ECO:0000256" key="2">
    <source>
        <dbReference type="SAM" id="MobiDB-lite"/>
    </source>
</evidence>
<reference evidence="3" key="1">
    <citation type="journal article" date="2019" name="Environ. Microbiol.">
        <title>Fungal ecological strategies reflected in gene transcription - a case study of two litter decomposers.</title>
        <authorList>
            <person name="Barbi F."/>
            <person name="Kohler A."/>
            <person name="Barry K."/>
            <person name="Baskaran P."/>
            <person name="Daum C."/>
            <person name="Fauchery L."/>
            <person name="Ihrmark K."/>
            <person name="Kuo A."/>
            <person name="LaButti K."/>
            <person name="Lipzen A."/>
            <person name="Morin E."/>
            <person name="Grigoriev I.V."/>
            <person name="Henrissat B."/>
            <person name="Lindahl B."/>
            <person name="Martin F."/>
        </authorList>
    </citation>
    <scope>NUCLEOTIDE SEQUENCE</scope>
    <source>
        <strain evidence="3">JB14</strain>
    </source>
</reference>
<dbReference type="EMBL" id="ML769383">
    <property type="protein sequence ID" value="KAE9411581.1"/>
    <property type="molecule type" value="Genomic_DNA"/>
</dbReference>
<keyword evidence="4" id="KW-1185">Reference proteome</keyword>
<feature type="compositionally biased region" description="Basic residues" evidence="2">
    <location>
        <begin position="25"/>
        <end position="34"/>
    </location>
</feature>
<feature type="region of interest" description="Disordered" evidence="2">
    <location>
        <begin position="420"/>
        <end position="498"/>
    </location>
</feature>
<feature type="coiled-coil region" evidence="1">
    <location>
        <begin position="135"/>
        <end position="173"/>
    </location>
</feature>
<proteinExistence type="predicted"/>
<organism evidence="3 4">
    <name type="scientific">Gymnopus androsaceus JB14</name>
    <dbReference type="NCBI Taxonomy" id="1447944"/>
    <lineage>
        <taxon>Eukaryota</taxon>
        <taxon>Fungi</taxon>
        <taxon>Dikarya</taxon>
        <taxon>Basidiomycota</taxon>
        <taxon>Agaricomycotina</taxon>
        <taxon>Agaricomycetes</taxon>
        <taxon>Agaricomycetidae</taxon>
        <taxon>Agaricales</taxon>
        <taxon>Marasmiineae</taxon>
        <taxon>Omphalotaceae</taxon>
        <taxon>Gymnopus</taxon>
    </lineage>
</organism>
<protein>
    <submittedName>
        <fullName evidence="3">Uncharacterized protein</fullName>
    </submittedName>
</protein>
<evidence type="ECO:0000313" key="4">
    <source>
        <dbReference type="Proteomes" id="UP000799118"/>
    </source>
</evidence>
<evidence type="ECO:0000256" key="1">
    <source>
        <dbReference type="SAM" id="Coils"/>
    </source>
</evidence>
<dbReference type="OrthoDB" id="2409325at2759"/>
<gene>
    <name evidence="3" type="ORF">BT96DRAFT_1011366</name>
</gene>
<feature type="region of interest" description="Disordered" evidence="2">
    <location>
        <begin position="1"/>
        <end position="48"/>
    </location>
</feature>
<feature type="compositionally biased region" description="Basic and acidic residues" evidence="2">
    <location>
        <begin position="460"/>
        <end position="484"/>
    </location>
</feature>
<dbReference type="AlphaFoldDB" id="A0A6A4ILT0"/>
<dbReference type="Proteomes" id="UP000799118">
    <property type="component" value="Unassembled WGS sequence"/>
</dbReference>
<keyword evidence="1" id="KW-0175">Coiled coil</keyword>
<feature type="compositionally biased region" description="Gly residues" evidence="2">
    <location>
        <begin position="450"/>
        <end position="459"/>
    </location>
</feature>
<evidence type="ECO:0000313" key="3">
    <source>
        <dbReference type="EMBL" id="KAE9411581.1"/>
    </source>
</evidence>
<accession>A0A6A4ILT0</accession>